<comment type="caution">
    <text evidence="1">The sequence shown here is derived from an EMBL/GenBank/DDBJ whole genome shotgun (WGS) entry which is preliminary data.</text>
</comment>
<gene>
    <name evidence="1" type="ORF">BC670_0581</name>
</gene>
<name>A0A543G0Y3_9FLAO</name>
<evidence type="ECO:0000313" key="1">
    <source>
        <dbReference type="EMBL" id="TQM39752.1"/>
    </source>
</evidence>
<proteinExistence type="predicted"/>
<accession>A0A543G0Y3</accession>
<dbReference type="Proteomes" id="UP000320773">
    <property type="component" value="Unassembled WGS sequence"/>
</dbReference>
<dbReference type="AlphaFoldDB" id="A0A543G0Y3"/>
<protein>
    <submittedName>
        <fullName evidence="1">Uncharacterized protein</fullName>
    </submittedName>
</protein>
<dbReference type="RefSeq" id="WP_089081561.1">
    <property type="nucleotide sequence ID" value="NZ_VFPJ01000001.1"/>
</dbReference>
<organism evidence="1 2">
    <name type="scientific">Flavobacterium branchiophilum</name>
    <dbReference type="NCBI Taxonomy" id="55197"/>
    <lineage>
        <taxon>Bacteria</taxon>
        <taxon>Pseudomonadati</taxon>
        <taxon>Bacteroidota</taxon>
        <taxon>Flavobacteriia</taxon>
        <taxon>Flavobacteriales</taxon>
        <taxon>Flavobacteriaceae</taxon>
        <taxon>Flavobacterium</taxon>
    </lineage>
</organism>
<evidence type="ECO:0000313" key="2">
    <source>
        <dbReference type="Proteomes" id="UP000320773"/>
    </source>
</evidence>
<sequence>MTCRTDSSQKLFTFEEKKSKLTLENIDQVISTKVLVDGCEINDETIRCDYMLLAKGIEFYIELKGQDLVHAVNQIKATIKRLSADFKSKNKKAYIICTRSPLSSTQIQSIKFDLLKNYNSDLQIKSSPYKDKY</sequence>
<reference evidence="1 2" key="1">
    <citation type="submission" date="2019-06" db="EMBL/GenBank/DDBJ databases">
        <title>Genomic Encyclopedia of Archaeal and Bacterial Type Strains, Phase II (KMG-II): from individual species to whole genera.</title>
        <authorList>
            <person name="Goeker M."/>
        </authorList>
    </citation>
    <scope>NUCLEOTIDE SEQUENCE [LARGE SCALE GENOMIC DNA]</scope>
    <source>
        <strain evidence="1 2">DSM 24789</strain>
    </source>
</reference>
<dbReference type="EMBL" id="VFPJ01000001">
    <property type="protein sequence ID" value="TQM39752.1"/>
    <property type="molecule type" value="Genomic_DNA"/>
</dbReference>